<gene>
    <name evidence="1" type="ORF">POL72_15895</name>
</gene>
<dbReference type="Proteomes" id="UP001217485">
    <property type="component" value="Unassembled WGS sequence"/>
</dbReference>
<sequence length="104" mass="11319">MVTDSPAENRTDVFIPGVWLVGPVVTNTYITRPGEFVRVDAPDPVTIRLPPTAGNVDAEVVIKKIAGKEEEIEFLESTGQQVARNGYPNVTIRLVSDGATWIVL</sequence>
<organism evidence="1 2">
    <name type="scientific">Sorangium atrum</name>
    <dbReference type="NCBI Taxonomy" id="2995308"/>
    <lineage>
        <taxon>Bacteria</taxon>
        <taxon>Pseudomonadati</taxon>
        <taxon>Myxococcota</taxon>
        <taxon>Polyangia</taxon>
        <taxon>Polyangiales</taxon>
        <taxon>Polyangiaceae</taxon>
        <taxon>Sorangium</taxon>
    </lineage>
</organism>
<reference evidence="1 2" key="1">
    <citation type="submission" date="2023-01" db="EMBL/GenBank/DDBJ databases">
        <title>Minimal conservation of predation-associated metabolite biosynthetic gene clusters underscores biosynthetic potential of Myxococcota including descriptions for ten novel species: Archangium lansinium sp. nov., Myxococcus landrumus sp. nov., Nannocystis bai.</title>
        <authorList>
            <person name="Ahearne A."/>
            <person name="Stevens C."/>
            <person name="Dowd S."/>
        </authorList>
    </citation>
    <scope>NUCLEOTIDE SEQUENCE [LARGE SCALE GENOMIC DNA]</scope>
    <source>
        <strain evidence="1 2">WIWO2</strain>
    </source>
</reference>
<name>A0ABT5BYR1_9BACT</name>
<evidence type="ECO:0000313" key="2">
    <source>
        <dbReference type="Proteomes" id="UP001217485"/>
    </source>
</evidence>
<proteinExistence type="predicted"/>
<protein>
    <submittedName>
        <fullName evidence="1">Uncharacterized protein</fullName>
    </submittedName>
</protein>
<evidence type="ECO:0000313" key="1">
    <source>
        <dbReference type="EMBL" id="MDC0679227.1"/>
    </source>
</evidence>
<dbReference type="EMBL" id="JAQNDK010000002">
    <property type="protein sequence ID" value="MDC0679227.1"/>
    <property type="molecule type" value="Genomic_DNA"/>
</dbReference>
<accession>A0ABT5BYR1</accession>
<comment type="caution">
    <text evidence="1">The sequence shown here is derived from an EMBL/GenBank/DDBJ whole genome shotgun (WGS) entry which is preliminary data.</text>
</comment>
<keyword evidence="2" id="KW-1185">Reference proteome</keyword>
<dbReference type="RefSeq" id="WP_272096185.1">
    <property type="nucleotide sequence ID" value="NZ_JAQNDK010000002.1"/>
</dbReference>